<organism evidence="13 14">
    <name type="scientific">Desulfovibrio intestinalis</name>
    <dbReference type="NCBI Taxonomy" id="58621"/>
    <lineage>
        <taxon>Bacteria</taxon>
        <taxon>Pseudomonadati</taxon>
        <taxon>Thermodesulfobacteriota</taxon>
        <taxon>Desulfovibrionia</taxon>
        <taxon>Desulfovibrionales</taxon>
        <taxon>Desulfovibrionaceae</taxon>
        <taxon>Desulfovibrio</taxon>
    </lineage>
</organism>
<dbReference type="PRINTS" id="PR01374">
    <property type="entry name" value="TONBPROTEIN"/>
</dbReference>
<dbReference type="GO" id="GO:0031992">
    <property type="term" value="F:energy transducer activity"/>
    <property type="evidence" value="ECO:0007669"/>
    <property type="project" value="InterPro"/>
</dbReference>
<dbReference type="Pfam" id="PF03544">
    <property type="entry name" value="TonB_C"/>
    <property type="match status" value="1"/>
</dbReference>
<dbReference type="InterPro" id="IPR037682">
    <property type="entry name" value="TonB_C"/>
</dbReference>
<dbReference type="GO" id="GO:0055085">
    <property type="term" value="P:transmembrane transport"/>
    <property type="evidence" value="ECO:0007669"/>
    <property type="project" value="InterPro"/>
</dbReference>
<evidence type="ECO:0000256" key="10">
    <source>
        <dbReference type="SAM" id="MobiDB-lite"/>
    </source>
</evidence>
<name>A0A7W8C1Q8_9BACT</name>
<accession>A0A7W8C1Q8</accession>
<evidence type="ECO:0000256" key="5">
    <source>
        <dbReference type="ARBA" id="ARBA00022519"/>
    </source>
</evidence>
<dbReference type="GO" id="GO:0015891">
    <property type="term" value="P:siderophore transport"/>
    <property type="evidence" value="ECO:0007669"/>
    <property type="project" value="InterPro"/>
</dbReference>
<sequence length="283" mass="30227">MAELLTLPEQVFEEKSAKTRGLGSVLCSLCLHTALVGTGLAFFYEAEHLQMDAHHVTLVDAFYAQGTAVQKTIPTVKADSAVEPVAKVRHEPKANDKALPIASKPARASTEEKSIPISAKKRKKDSAPSEHITGHPNNEARKSPSFSADDTERATETTGTASAGLPAQDVTARQTSGPQAISAGEYTAYQAGTVDSPPAITKRVAPQYPSSAKHKRIQGSVVVKIIVDTSGLPQQCTVVSAKPEGYFEEASLEAAQRLRFKPGKIKGIVANTVVLLPFDFRLQ</sequence>
<dbReference type="InterPro" id="IPR003538">
    <property type="entry name" value="TonB"/>
</dbReference>
<evidence type="ECO:0000256" key="1">
    <source>
        <dbReference type="ARBA" id="ARBA00004383"/>
    </source>
</evidence>
<evidence type="ECO:0000256" key="7">
    <source>
        <dbReference type="ARBA" id="ARBA00022927"/>
    </source>
</evidence>
<dbReference type="GO" id="GO:0015031">
    <property type="term" value="P:protein transport"/>
    <property type="evidence" value="ECO:0007669"/>
    <property type="project" value="UniProtKB-KW"/>
</dbReference>
<keyword evidence="14" id="KW-1185">Reference proteome</keyword>
<keyword evidence="5" id="KW-0997">Cell inner membrane</keyword>
<dbReference type="RefSeq" id="WP_183719441.1">
    <property type="nucleotide sequence ID" value="NZ_JACHGO010000005.1"/>
</dbReference>
<feature type="region of interest" description="Disordered" evidence="10">
    <location>
        <begin position="87"/>
        <end position="178"/>
    </location>
</feature>
<dbReference type="NCBIfam" id="TIGR01352">
    <property type="entry name" value="tonB_Cterm"/>
    <property type="match status" value="1"/>
</dbReference>
<feature type="domain" description="TonB C-terminal" evidence="12">
    <location>
        <begin position="193"/>
        <end position="283"/>
    </location>
</feature>
<keyword evidence="9 11" id="KW-0472">Membrane</keyword>
<keyword evidence="7" id="KW-0653">Protein transport</keyword>
<comment type="caution">
    <text evidence="13">The sequence shown here is derived from an EMBL/GenBank/DDBJ whole genome shotgun (WGS) entry which is preliminary data.</text>
</comment>
<dbReference type="EMBL" id="JACHGO010000005">
    <property type="protein sequence ID" value="MBB5143686.1"/>
    <property type="molecule type" value="Genomic_DNA"/>
</dbReference>
<evidence type="ECO:0000256" key="4">
    <source>
        <dbReference type="ARBA" id="ARBA00022475"/>
    </source>
</evidence>
<dbReference type="SUPFAM" id="SSF74653">
    <property type="entry name" value="TolA/TonB C-terminal domain"/>
    <property type="match status" value="1"/>
</dbReference>
<dbReference type="Gene3D" id="3.30.1150.10">
    <property type="match status" value="1"/>
</dbReference>
<dbReference type="PANTHER" id="PTHR33446">
    <property type="entry name" value="PROTEIN TONB-RELATED"/>
    <property type="match status" value="1"/>
</dbReference>
<gene>
    <name evidence="13" type="ORF">HNQ38_001786</name>
</gene>
<comment type="similarity">
    <text evidence="2">Belongs to the TonB family.</text>
</comment>
<protein>
    <submittedName>
        <fullName evidence="13">Protein TonB</fullName>
    </submittedName>
</protein>
<dbReference type="InterPro" id="IPR006260">
    <property type="entry name" value="TonB/TolA_C"/>
</dbReference>
<keyword evidence="8 11" id="KW-1133">Transmembrane helix</keyword>
<keyword evidence="4" id="KW-1003">Cell membrane</keyword>
<evidence type="ECO:0000259" key="12">
    <source>
        <dbReference type="PROSITE" id="PS52015"/>
    </source>
</evidence>
<reference evidence="13 14" key="1">
    <citation type="submission" date="2020-08" db="EMBL/GenBank/DDBJ databases">
        <title>Genomic Encyclopedia of Type Strains, Phase IV (KMG-IV): sequencing the most valuable type-strain genomes for metagenomic binning, comparative biology and taxonomic classification.</title>
        <authorList>
            <person name="Goeker M."/>
        </authorList>
    </citation>
    <scope>NUCLEOTIDE SEQUENCE [LARGE SCALE GENOMIC DNA]</scope>
    <source>
        <strain evidence="13 14">DSM 11275</strain>
    </source>
</reference>
<feature type="compositionally biased region" description="Basic and acidic residues" evidence="10">
    <location>
        <begin position="87"/>
        <end position="96"/>
    </location>
</feature>
<dbReference type="GO" id="GO:0030288">
    <property type="term" value="C:outer membrane-bounded periplasmic space"/>
    <property type="evidence" value="ECO:0007669"/>
    <property type="project" value="InterPro"/>
</dbReference>
<evidence type="ECO:0000313" key="14">
    <source>
        <dbReference type="Proteomes" id="UP000539075"/>
    </source>
</evidence>
<dbReference type="GO" id="GO:0005886">
    <property type="term" value="C:plasma membrane"/>
    <property type="evidence" value="ECO:0007669"/>
    <property type="project" value="UniProtKB-SubCell"/>
</dbReference>
<dbReference type="Proteomes" id="UP000539075">
    <property type="component" value="Unassembled WGS sequence"/>
</dbReference>
<evidence type="ECO:0000256" key="9">
    <source>
        <dbReference type="ARBA" id="ARBA00023136"/>
    </source>
</evidence>
<keyword evidence="6 11" id="KW-0812">Transmembrane</keyword>
<dbReference type="PROSITE" id="PS52015">
    <property type="entry name" value="TONB_CTD"/>
    <property type="match status" value="1"/>
</dbReference>
<evidence type="ECO:0000256" key="11">
    <source>
        <dbReference type="SAM" id="Phobius"/>
    </source>
</evidence>
<comment type="subcellular location">
    <subcellularLocation>
        <location evidence="1">Cell inner membrane</location>
        <topology evidence="1">Single-pass membrane protein</topology>
        <orientation evidence="1">Periplasmic side</orientation>
    </subcellularLocation>
</comment>
<proteinExistence type="inferred from homology"/>
<evidence type="ECO:0000256" key="2">
    <source>
        <dbReference type="ARBA" id="ARBA00006555"/>
    </source>
</evidence>
<evidence type="ECO:0000256" key="8">
    <source>
        <dbReference type="ARBA" id="ARBA00022989"/>
    </source>
</evidence>
<evidence type="ECO:0000256" key="6">
    <source>
        <dbReference type="ARBA" id="ARBA00022692"/>
    </source>
</evidence>
<keyword evidence="3" id="KW-0813">Transport</keyword>
<evidence type="ECO:0000313" key="13">
    <source>
        <dbReference type="EMBL" id="MBB5143686.1"/>
    </source>
</evidence>
<dbReference type="InterPro" id="IPR051045">
    <property type="entry name" value="TonB-dependent_transducer"/>
</dbReference>
<dbReference type="AlphaFoldDB" id="A0A7W8C1Q8"/>
<evidence type="ECO:0000256" key="3">
    <source>
        <dbReference type="ARBA" id="ARBA00022448"/>
    </source>
</evidence>
<feature type="transmembrane region" description="Helical" evidence="11">
    <location>
        <begin position="21"/>
        <end position="44"/>
    </location>
</feature>